<dbReference type="Pfam" id="PF01863">
    <property type="entry name" value="YgjP-like"/>
    <property type="match status" value="1"/>
</dbReference>
<dbReference type="OrthoDB" id="9795402at2"/>
<protein>
    <recommendedName>
        <fullName evidence="1">YgjP-like metallopeptidase domain-containing protein</fullName>
    </recommendedName>
</protein>
<dbReference type="PANTHER" id="PTHR30399">
    <property type="entry name" value="UNCHARACTERIZED PROTEIN YGJP"/>
    <property type="match status" value="1"/>
</dbReference>
<keyword evidence="3" id="KW-1185">Reference proteome</keyword>
<organism evidence="2 3">
    <name type="scientific">Cognatiyoonia koreensis</name>
    <dbReference type="NCBI Taxonomy" id="364200"/>
    <lineage>
        <taxon>Bacteria</taxon>
        <taxon>Pseudomonadati</taxon>
        <taxon>Pseudomonadota</taxon>
        <taxon>Alphaproteobacteria</taxon>
        <taxon>Rhodobacterales</taxon>
        <taxon>Paracoccaceae</taxon>
        <taxon>Cognatiyoonia</taxon>
    </lineage>
</organism>
<dbReference type="InterPro" id="IPR053136">
    <property type="entry name" value="UTP_pyrophosphatase-like"/>
</dbReference>
<evidence type="ECO:0000259" key="1">
    <source>
        <dbReference type="Pfam" id="PF01863"/>
    </source>
</evidence>
<feature type="domain" description="YgjP-like metallopeptidase" evidence="1">
    <location>
        <begin position="23"/>
        <end position="216"/>
    </location>
</feature>
<dbReference type="InterPro" id="IPR002725">
    <property type="entry name" value="YgjP-like_metallopeptidase"/>
</dbReference>
<accession>A0A1I0QQA3</accession>
<gene>
    <name evidence="2" type="ORF">SAMN04488515_2056</name>
</gene>
<sequence length="228" mass="25094">MGRQLTIGNPPIDVELRRSARARRLSLRVSRLDGRVTLTIPKRGSEREAIGFLRERESWLRGHVGAVAPITEVRIGASIPIAGQLVPIHAGQGRRAVLKDGVLLAPATDTGRRVQAFLKLLARDRLAAASDTYAAAVGKPYDTISLRDTRSRWGSCSSRGGLMYSWRLVMAPPAVLDYVAAHECAHLVEMNHSSAFWSVVAGLMPDYAQHRAWLRENGDQLHRVSFDG</sequence>
<dbReference type="Proteomes" id="UP000199167">
    <property type="component" value="Unassembled WGS sequence"/>
</dbReference>
<proteinExistence type="predicted"/>
<evidence type="ECO:0000313" key="2">
    <source>
        <dbReference type="EMBL" id="SEW29029.1"/>
    </source>
</evidence>
<dbReference type="PANTHER" id="PTHR30399:SF1">
    <property type="entry name" value="UTP PYROPHOSPHATASE"/>
    <property type="match status" value="1"/>
</dbReference>
<dbReference type="EMBL" id="FOIZ01000001">
    <property type="protein sequence ID" value="SEW29029.1"/>
    <property type="molecule type" value="Genomic_DNA"/>
</dbReference>
<dbReference type="AlphaFoldDB" id="A0A1I0QQA3"/>
<dbReference type="STRING" id="364200.SAMN04488515_2056"/>
<reference evidence="2 3" key="1">
    <citation type="submission" date="2016-10" db="EMBL/GenBank/DDBJ databases">
        <authorList>
            <person name="de Groot N.N."/>
        </authorList>
    </citation>
    <scope>NUCLEOTIDE SEQUENCE [LARGE SCALE GENOMIC DNA]</scope>
    <source>
        <strain evidence="2 3">DSM 17925</strain>
    </source>
</reference>
<dbReference type="CDD" id="cd07344">
    <property type="entry name" value="M48_yhfN_like"/>
    <property type="match status" value="1"/>
</dbReference>
<name>A0A1I0QQA3_9RHOB</name>
<dbReference type="RefSeq" id="WP_089993526.1">
    <property type="nucleotide sequence ID" value="NZ_FOIZ01000001.1"/>
</dbReference>
<evidence type="ECO:0000313" key="3">
    <source>
        <dbReference type="Proteomes" id="UP000199167"/>
    </source>
</evidence>
<dbReference type="Gene3D" id="3.30.2010.10">
    <property type="entry name" value="Metalloproteases ('zincins'), catalytic domain"/>
    <property type="match status" value="1"/>
</dbReference>